<dbReference type="PROSITE" id="PS50893">
    <property type="entry name" value="ABC_TRANSPORTER_2"/>
    <property type="match status" value="1"/>
</dbReference>
<organism evidence="6 7">
    <name type="scientific">Streptomyces piniterrae</name>
    <dbReference type="NCBI Taxonomy" id="2571125"/>
    <lineage>
        <taxon>Bacteria</taxon>
        <taxon>Bacillati</taxon>
        <taxon>Actinomycetota</taxon>
        <taxon>Actinomycetes</taxon>
        <taxon>Kitasatosporales</taxon>
        <taxon>Streptomycetaceae</taxon>
        <taxon>Streptomyces</taxon>
    </lineage>
</organism>
<dbReference type="SUPFAM" id="SSF52540">
    <property type="entry name" value="P-loop containing nucleoside triphosphate hydrolases"/>
    <property type="match status" value="1"/>
</dbReference>
<feature type="transmembrane region" description="Helical" evidence="4">
    <location>
        <begin position="622"/>
        <end position="641"/>
    </location>
</feature>
<name>A0A4U0MLY3_9ACTN</name>
<gene>
    <name evidence="6" type="ORF">FCH28_36455</name>
</gene>
<comment type="similarity">
    <text evidence="1">Belongs to the ABC transporter superfamily.</text>
</comment>
<feature type="region of interest" description="Disordered" evidence="3">
    <location>
        <begin position="1"/>
        <end position="21"/>
    </location>
</feature>
<dbReference type="PANTHER" id="PTHR43335:SF4">
    <property type="entry name" value="ABC TRANSPORTER, ATP-BINDING PROTEIN"/>
    <property type="match status" value="1"/>
</dbReference>
<evidence type="ECO:0000259" key="5">
    <source>
        <dbReference type="PROSITE" id="PS50893"/>
    </source>
</evidence>
<accession>A0A4U0MLY3</accession>
<dbReference type="InterPro" id="IPR027417">
    <property type="entry name" value="P-loop_NTPase"/>
</dbReference>
<feature type="transmembrane region" description="Helical" evidence="4">
    <location>
        <begin position="562"/>
        <end position="581"/>
    </location>
</feature>
<reference evidence="6 7" key="1">
    <citation type="submission" date="2019-04" db="EMBL/GenBank/DDBJ databases">
        <title>Streptomyces piniterrae sp. nov., a heliquinomycin-producing actinomycete isolated from rhizosphere soil of Pinus yunnanensis.</title>
        <authorList>
            <person name="Zhuang X."/>
            <person name="Zhao J."/>
        </authorList>
    </citation>
    <scope>NUCLEOTIDE SEQUENCE [LARGE SCALE GENOMIC DNA]</scope>
    <source>
        <strain evidence="7">jys28</strain>
    </source>
</reference>
<protein>
    <submittedName>
        <fullName evidence="6">ATP-binding cassette domain-containing protein</fullName>
    </submittedName>
</protein>
<dbReference type="AlphaFoldDB" id="A0A4U0MLY3"/>
<dbReference type="InterPro" id="IPR003439">
    <property type="entry name" value="ABC_transporter-like_ATP-bd"/>
</dbReference>
<comment type="caution">
    <text evidence="6">The sequence shown here is derived from an EMBL/GenBank/DDBJ whole genome shotgun (WGS) entry which is preliminary data.</text>
</comment>
<dbReference type="EMBL" id="SUMB01000019">
    <property type="protein sequence ID" value="TJZ41593.1"/>
    <property type="molecule type" value="Genomic_DNA"/>
</dbReference>
<evidence type="ECO:0000313" key="6">
    <source>
        <dbReference type="EMBL" id="TJZ41593.1"/>
    </source>
</evidence>
<dbReference type="GO" id="GO:0016887">
    <property type="term" value="F:ATP hydrolysis activity"/>
    <property type="evidence" value="ECO:0007669"/>
    <property type="project" value="InterPro"/>
</dbReference>
<evidence type="ECO:0000256" key="2">
    <source>
        <dbReference type="ARBA" id="ARBA00022448"/>
    </source>
</evidence>
<dbReference type="OrthoDB" id="9804819at2"/>
<evidence type="ECO:0000313" key="7">
    <source>
        <dbReference type="Proteomes" id="UP000308697"/>
    </source>
</evidence>
<keyword evidence="6" id="KW-0067">ATP-binding</keyword>
<evidence type="ECO:0000256" key="3">
    <source>
        <dbReference type="SAM" id="MobiDB-lite"/>
    </source>
</evidence>
<feature type="transmembrane region" description="Helical" evidence="4">
    <location>
        <begin position="488"/>
        <end position="510"/>
    </location>
</feature>
<keyword evidence="2" id="KW-0813">Transport</keyword>
<keyword evidence="4" id="KW-0812">Transmembrane</keyword>
<sequence length="647" mass="67391">MIQAIGLTSEPRGEQPPAVDDLSFEARPGRVTVLLGDDDAGKTTALRLMLQLESGRGVALFRGRPLHHVPNPARELGVVLGDVPGHPARTARGHLRMLSAAAGVPVGRADDVLDLVGLSGLADQPLGGLSRGMDRRLGLAAALLGDPHTLVLDEPTEGLAPRETAWLHGLLRGYAAQGGTVLVTCRNDKEAARIGNRVITIGDGRLVADQEGTDFARTRLRPRVAVQSPQADRLASLLIDESQRAHPAEDPAVGRAIEVVRESGSRIAVYGTSCAAVGETAFRHGILVHRLADEIGDTNPVIPLHRADGRPPTRATAIPLGPARTSPTPGGDVAAHAGVVTRVDRDITLLDGDATSDTITLPVVRTATSVPRPARSAPTPLAERLTIPRLPAPGPAWPLRYELRRTVSDRTGLFAIVASVLVSLVLALLLARHGDAPMSRVLAGWPRQLPFPPAALGAGLLGALAFGQEFSYPALAPERGTVPRRLGLLVAKLLVSGACALALGACVLAANGAAARFLFGPESVTGIAEWPVLVAGWAGLLVGCAWAGVLAAGVFRSTAMGLAAVLAVPVLVVPLVQRVLAESAARSLAGLPERLRSLAPVRWPSGIDHGVSVAMRLATQPVGSAMALSLTALVCAYVLTVRRGRTH</sequence>
<dbReference type="Proteomes" id="UP000308697">
    <property type="component" value="Unassembled WGS sequence"/>
</dbReference>
<keyword evidence="7" id="KW-1185">Reference proteome</keyword>
<keyword evidence="4" id="KW-0472">Membrane</keyword>
<dbReference type="RefSeq" id="WP_136744720.1">
    <property type="nucleotide sequence ID" value="NZ_SUMB01000019.1"/>
</dbReference>
<dbReference type="Gene3D" id="3.40.50.300">
    <property type="entry name" value="P-loop containing nucleotide triphosphate hydrolases"/>
    <property type="match status" value="1"/>
</dbReference>
<keyword evidence="6" id="KW-0547">Nucleotide-binding</keyword>
<keyword evidence="4" id="KW-1133">Transmembrane helix</keyword>
<dbReference type="GO" id="GO:0005524">
    <property type="term" value="F:ATP binding"/>
    <property type="evidence" value="ECO:0007669"/>
    <property type="project" value="UniProtKB-KW"/>
</dbReference>
<dbReference type="PANTHER" id="PTHR43335">
    <property type="entry name" value="ABC TRANSPORTER, ATP-BINDING PROTEIN"/>
    <property type="match status" value="1"/>
</dbReference>
<proteinExistence type="inferred from homology"/>
<evidence type="ECO:0000256" key="4">
    <source>
        <dbReference type="SAM" id="Phobius"/>
    </source>
</evidence>
<evidence type="ECO:0000256" key="1">
    <source>
        <dbReference type="ARBA" id="ARBA00005417"/>
    </source>
</evidence>
<feature type="domain" description="ABC transporter" evidence="5">
    <location>
        <begin position="2"/>
        <end position="228"/>
    </location>
</feature>
<feature type="transmembrane region" description="Helical" evidence="4">
    <location>
        <begin position="530"/>
        <end position="555"/>
    </location>
</feature>
<feature type="transmembrane region" description="Helical" evidence="4">
    <location>
        <begin position="412"/>
        <end position="431"/>
    </location>
</feature>
<dbReference type="Pfam" id="PF00005">
    <property type="entry name" value="ABC_tran"/>
    <property type="match status" value="1"/>
</dbReference>